<dbReference type="Proteomes" id="UP000008237">
    <property type="component" value="Unassembled WGS sequence"/>
</dbReference>
<keyword evidence="2" id="KW-0090">Biological rhythms</keyword>
<dbReference type="FunFam" id="3.15.10.30:FF:000001">
    <property type="entry name" value="Takeout-like protein 1"/>
    <property type="match status" value="1"/>
</dbReference>
<dbReference type="InParanoid" id="E2BGV4"/>
<dbReference type="PANTHER" id="PTHR11008:SF14">
    <property type="entry name" value="CIRCADIAN CLOCK-CONTROLLED PROTEIN-LIKE PROTEIN"/>
    <property type="match status" value="1"/>
</dbReference>
<dbReference type="OMA" id="MPEYIQV"/>
<dbReference type="GO" id="GO:0005615">
    <property type="term" value="C:extracellular space"/>
    <property type="evidence" value="ECO:0007669"/>
    <property type="project" value="TreeGrafter"/>
</dbReference>
<dbReference type="AlphaFoldDB" id="E2BGV4"/>
<dbReference type="Pfam" id="PF06585">
    <property type="entry name" value="JHBP"/>
    <property type="match status" value="1"/>
</dbReference>
<name>E2BGV4_HARSA</name>
<keyword evidence="1" id="KW-0732">Signal</keyword>
<dbReference type="EMBL" id="GL448228">
    <property type="protein sequence ID" value="EFN85086.1"/>
    <property type="molecule type" value="Genomic_DNA"/>
</dbReference>
<dbReference type="FunCoup" id="E2BGV4">
    <property type="interactions" value="33"/>
</dbReference>
<dbReference type="OrthoDB" id="8185598at2759"/>
<evidence type="ECO:0000256" key="2">
    <source>
        <dbReference type="ARBA" id="ARBA00023108"/>
    </source>
</evidence>
<evidence type="ECO:0000313" key="5">
    <source>
        <dbReference type="Proteomes" id="UP000008237"/>
    </source>
</evidence>
<keyword evidence="5" id="KW-1185">Reference proteome</keyword>
<dbReference type="PANTHER" id="PTHR11008">
    <property type="entry name" value="PROTEIN TAKEOUT-LIKE PROTEIN"/>
    <property type="match status" value="1"/>
</dbReference>
<evidence type="ECO:0000313" key="4">
    <source>
        <dbReference type="EMBL" id="EFN85086.1"/>
    </source>
</evidence>
<gene>
    <name evidence="4" type="ORF">EAI_14881</name>
</gene>
<evidence type="ECO:0000256" key="3">
    <source>
        <dbReference type="ARBA" id="ARBA00060902"/>
    </source>
</evidence>
<protein>
    <submittedName>
        <fullName evidence="4">Circadian clock-controlled protein</fullName>
    </submittedName>
</protein>
<proteinExistence type="inferred from homology"/>
<organism evidence="5">
    <name type="scientific">Harpegnathos saltator</name>
    <name type="common">Jerdon's jumping ant</name>
    <dbReference type="NCBI Taxonomy" id="610380"/>
    <lineage>
        <taxon>Eukaryota</taxon>
        <taxon>Metazoa</taxon>
        <taxon>Ecdysozoa</taxon>
        <taxon>Arthropoda</taxon>
        <taxon>Hexapoda</taxon>
        <taxon>Insecta</taxon>
        <taxon>Pterygota</taxon>
        <taxon>Neoptera</taxon>
        <taxon>Endopterygota</taxon>
        <taxon>Hymenoptera</taxon>
        <taxon>Apocrita</taxon>
        <taxon>Aculeata</taxon>
        <taxon>Formicoidea</taxon>
        <taxon>Formicidae</taxon>
        <taxon>Ponerinae</taxon>
        <taxon>Ponerini</taxon>
        <taxon>Harpegnathos</taxon>
    </lineage>
</organism>
<evidence type="ECO:0000256" key="1">
    <source>
        <dbReference type="ARBA" id="ARBA00022729"/>
    </source>
</evidence>
<reference evidence="4 5" key="1">
    <citation type="journal article" date="2010" name="Science">
        <title>Genomic comparison of the ants Camponotus floridanus and Harpegnathos saltator.</title>
        <authorList>
            <person name="Bonasio R."/>
            <person name="Zhang G."/>
            <person name="Ye C."/>
            <person name="Mutti N.S."/>
            <person name="Fang X."/>
            <person name="Qin N."/>
            <person name="Donahue G."/>
            <person name="Yang P."/>
            <person name="Li Q."/>
            <person name="Li C."/>
            <person name="Zhang P."/>
            <person name="Huang Z."/>
            <person name="Berger S.L."/>
            <person name="Reinberg D."/>
            <person name="Wang J."/>
            <person name="Liebig J."/>
        </authorList>
    </citation>
    <scope>NUCLEOTIDE SEQUENCE [LARGE SCALE GENOMIC DNA]</scope>
    <source>
        <strain evidence="4 5">R22 G/1</strain>
    </source>
</reference>
<dbReference type="SMART" id="SM00700">
    <property type="entry name" value="JHBP"/>
    <property type="match status" value="1"/>
</dbReference>
<accession>E2BGV4</accession>
<dbReference type="Gene3D" id="3.15.10.30">
    <property type="entry name" value="Haemolymph juvenile hormone binding protein"/>
    <property type="match status" value="1"/>
</dbReference>
<dbReference type="InterPro" id="IPR038606">
    <property type="entry name" value="To_sf"/>
</dbReference>
<dbReference type="InterPro" id="IPR010562">
    <property type="entry name" value="Haemolymph_juvenile_hormone-bd"/>
</dbReference>
<comment type="similarity">
    <text evidence="3">Belongs to the TO family.</text>
</comment>
<dbReference type="GO" id="GO:0007623">
    <property type="term" value="P:circadian rhythm"/>
    <property type="evidence" value="ECO:0007669"/>
    <property type="project" value="UniProtKB-ARBA"/>
</dbReference>
<sequence length="332" mass="37053">MTVKTYYCHSNHTQFCVLWACAIHSQPDPPQISSQRLQTATPVSSSLAPQVIPEDTHVELLVMSQWKMAPTKATFTAILLAVATISAATALEEIPKFLQICDASMETEKFEQCAIESISKLQPYLQTGVEKYNIPSLEPLKLKRLKFNPATGLRMQAKNLNIYQASNFKINKLKFNLDNLHLQLDVFLPNILIEAQYDINGKILLLPVYGSGNLHVNASNCIGACTIQGKRYTDSEGVEKVHISEFGMKITVGKATFKIDNLFNGDKVLGDIINSAINNNLDLFLIELLPLLEDVLSNAFNHTANKIVEHFSFAQLFPNYPENRTGSGRLRQ</sequence>